<dbReference type="EMBL" id="CM055102">
    <property type="protein sequence ID" value="KAJ7539248.1"/>
    <property type="molecule type" value="Genomic_DNA"/>
</dbReference>
<organism evidence="1 2">
    <name type="scientific">Diphasiastrum complanatum</name>
    <name type="common">Issler's clubmoss</name>
    <name type="synonym">Lycopodium complanatum</name>
    <dbReference type="NCBI Taxonomy" id="34168"/>
    <lineage>
        <taxon>Eukaryota</taxon>
        <taxon>Viridiplantae</taxon>
        <taxon>Streptophyta</taxon>
        <taxon>Embryophyta</taxon>
        <taxon>Tracheophyta</taxon>
        <taxon>Lycopodiopsida</taxon>
        <taxon>Lycopodiales</taxon>
        <taxon>Lycopodiaceae</taxon>
        <taxon>Lycopodioideae</taxon>
        <taxon>Diphasiastrum</taxon>
    </lineage>
</organism>
<protein>
    <submittedName>
        <fullName evidence="1">Uncharacterized protein</fullName>
    </submittedName>
</protein>
<accession>A0ACC2CB36</accession>
<proteinExistence type="predicted"/>
<evidence type="ECO:0000313" key="2">
    <source>
        <dbReference type="Proteomes" id="UP001162992"/>
    </source>
</evidence>
<sequence length="783" mass="87862">MHWQSVEEFGVGFMEESKCKMKLAVEALEKLGLKRKLIINALRDLLKKCNGDWTHIEADNYLLLVDSYFERENENTEKKFNTRSKSNEQDNPLHREIGYQAMEATDTGEKTHTMEQSRLKSAASVAVAKFEEKAQLAVGHIAPKVEEVHNRETTPTSSSSSVSYKHSMIPATFLEDTQNLECKGNGLGSKHTLNKNLQTGAQNSALAPSARPPLVTNHSRNSTCSTDRVQKCKKKRLIMEQGVETENRSKHDIVVSQKNMKSRLEHAVKQTICREKQPQKLLAGVGSPKRKSVSSLLTKGVHLCKYRHNKTKCSVTSLSRKRRKLILSEDETCKEQNIVDSLLEDGAQLSNCKSNKVTDSAPMEGKSSEDRKKLCNMAGETFERHLKAQRSVNDTVLASPAAISDGGALEGRSTLAQPSSHACVPIMKGSAHRTNNRVKSGTDGHHRQTSMRRLKHNPLDISRGEEPIPIPFVNEFTKDILPDLFHYIPKNLIYQNAHINFSIARIGEDDCCSCVGSCVAAPIPCACTRETCGQYAYTPDGCLQESFLSESIKDKANDGSNLERYKSYCKDKICQIIIIKEGELPEPCRGHYPRRFVKECCSKCGCPRSCGNRVVQRGICHKLQVFWTPEGKGWGLRTAEDLPKGAFVCEYVGEIMTNYELYARNQTILKNAKHTYPVLLDADICSEQHLADEALCLDATFYGNVARFINHRCYDANMLDIPVSFDSADRHYYHHAFFTTRSVKAMEELTWDYSIDFEDAGHPIGCFCCLCGSEYCRGKQIST</sequence>
<keyword evidence="2" id="KW-1185">Reference proteome</keyword>
<name>A0ACC2CB36_DIPCM</name>
<evidence type="ECO:0000313" key="1">
    <source>
        <dbReference type="EMBL" id="KAJ7539248.1"/>
    </source>
</evidence>
<reference evidence="2" key="1">
    <citation type="journal article" date="2024" name="Proc. Natl. Acad. Sci. U.S.A.">
        <title>Extraordinary preservation of gene collinearity over three hundred million years revealed in homosporous lycophytes.</title>
        <authorList>
            <person name="Li C."/>
            <person name="Wickell D."/>
            <person name="Kuo L.Y."/>
            <person name="Chen X."/>
            <person name="Nie B."/>
            <person name="Liao X."/>
            <person name="Peng D."/>
            <person name="Ji J."/>
            <person name="Jenkins J."/>
            <person name="Williams M."/>
            <person name="Shu S."/>
            <person name="Plott C."/>
            <person name="Barry K."/>
            <person name="Rajasekar S."/>
            <person name="Grimwood J."/>
            <person name="Han X."/>
            <person name="Sun S."/>
            <person name="Hou Z."/>
            <person name="He W."/>
            <person name="Dai G."/>
            <person name="Sun C."/>
            <person name="Schmutz J."/>
            <person name="Leebens-Mack J.H."/>
            <person name="Li F.W."/>
            <person name="Wang L."/>
        </authorList>
    </citation>
    <scope>NUCLEOTIDE SEQUENCE [LARGE SCALE GENOMIC DNA]</scope>
    <source>
        <strain evidence="2">cv. PW_Plant_1</strain>
    </source>
</reference>
<gene>
    <name evidence="1" type="ORF">O6H91_11G082900</name>
</gene>
<dbReference type="Proteomes" id="UP001162992">
    <property type="component" value="Chromosome 11"/>
</dbReference>
<comment type="caution">
    <text evidence="1">The sequence shown here is derived from an EMBL/GenBank/DDBJ whole genome shotgun (WGS) entry which is preliminary data.</text>
</comment>